<protein>
    <recommendedName>
        <fullName evidence="1">DUF7730 domain-containing protein</fullName>
    </recommendedName>
</protein>
<dbReference type="Pfam" id="PF24864">
    <property type="entry name" value="DUF7730"/>
    <property type="match status" value="2"/>
</dbReference>
<dbReference type="InterPro" id="IPR056632">
    <property type="entry name" value="DUF7730"/>
</dbReference>
<dbReference type="PANTHER" id="PTHR38790:SF9">
    <property type="entry name" value="F-BOX DOMAIN-CONTAINING PROTEIN"/>
    <property type="match status" value="1"/>
</dbReference>
<sequence length="374" mass="42786">MARIKGVFSWEDVLLQRYQSNKPPPLPHHRTISFSSPQSQSQLLTRLSPELRLMIWGFVLADQRIHIIQCNKRLGHVVCPCGLEQRAKRSSPSPKRHTHQNSTCEICHGTGISQPAKEADLARWSKVKLLGLALTCRQMYERLSFSYSYPTSILILYHESIPMLYTHPTLEFSNPWSLPYLLPTIRPEHRDRIRAIELRWSFPGHWLPSKDSVRAVYVSAGRTQWIETCRAVSQLRSLRSFVLVLESNWFREPAEKLVGFLEPLRGVVITGPRRGWGYGRDCVDVDVDVDLNRDGGRLRVRDVGCDGFSSDEDSCKNLGSESSFSSVCDSSTTTSGSRGSWELRLQGQSYYLHELDRIGRDLRWRGIDCWISAV</sequence>
<evidence type="ECO:0000259" key="1">
    <source>
        <dbReference type="Pfam" id="PF24864"/>
    </source>
</evidence>
<dbReference type="AlphaFoldDB" id="A0A9W4HH51"/>
<proteinExistence type="predicted"/>
<dbReference type="Proteomes" id="UP001153461">
    <property type="component" value="Unassembled WGS sequence"/>
</dbReference>
<dbReference type="OrthoDB" id="4757095at2759"/>
<dbReference type="EMBL" id="CAJVNV010000066">
    <property type="protein sequence ID" value="CAG8010157.1"/>
    <property type="molecule type" value="Genomic_DNA"/>
</dbReference>
<organism evidence="2 3">
    <name type="scientific">Penicillium nalgiovense</name>
    <dbReference type="NCBI Taxonomy" id="60175"/>
    <lineage>
        <taxon>Eukaryota</taxon>
        <taxon>Fungi</taxon>
        <taxon>Dikarya</taxon>
        <taxon>Ascomycota</taxon>
        <taxon>Pezizomycotina</taxon>
        <taxon>Eurotiomycetes</taxon>
        <taxon>Eurotiomycetidae</taxon>
        <taxon>Eurotiales</taxon>
        <taxon>Aspergillaceae</taxon>
        <taxon>Penicillium</taxon>
    </lineage>
</organism>
<comment type="caution">
    <text evidence="2">The sequence shown here is derived from an EMBL/GenBank/DDBJ whole genome shotgun (WGS) entry which is preliminary data.</text>
</comment>
<evidence type="ECO:0000313" key="3">
    <source>
        <dbReference type="Proteomes" id="UP001153461"/>
    </source>
</evidence>
<reference evidence="2" key="1">
    <citation type="submission" date="2021-07" db="EMBL/GenBank/DDBJ databases">
        <authorList>
            <person name="Branca A.L. A."/>
        </authorList>
    </citation>
    <scope>NUCLEOTIDE SEQUENCE</scope>
</reference>
<name>A0A9W4HH51_PENNA</name>
<accession>A0A9W4HH51</accession>
<feature type="domain" description="DUF7730" evidence="1">
    <location>
        <begin position="156"/>
        <end position="268"/>
    </location>
</feature>
<dbReference type="PANTHER" id="PTHR38790">
    <property type="entry name" value="2EXR DOMAIN-CONTAINING PROTEIN-RELATED"/>
    <property type="match status" value="1"/>
</dbReference>
<feature type="domain" description="DUF7730" evidence="1">
    <location>
        <begin position="37"/>
        <end position="141"/>
    </location>
</feature>
<evidence type="ECO:0000313" key="2">
    <source>
        <dbReference type="EMBL" id="CAG8010157.1"/>
    </source>
</evidence>
<gene>
    <name evidence="2" type="ORF">PNAL_LOCUS2141</name>
</gene>